<dbReference type="SMART" id="SM00075">
    <property type="entry name" value="HYDRO"/>
    <property type="match status" value="1"/>
</dbReference>
<gene>
    <name evidence="9" type="ORF">VKT23_000015</name>
</gene>
<dbReference type="EMBL" id="JBANRG010000001">
    <property type="protein sequence ID" value="KAK7471913.1"/>
    <property type="molecule type" value="Genomic_DNA"/>
</dbReference>
<name>A0ABR1K2W9_9AGAR</name>
<feature type="region of interest" description="Disordered" evidence="8">
    <location>
        <begin position="33"/>
        <end position="65"/>
    </location>
</feature>
<sequence length="142" mass="14796">MKFITFFAFFLISAVYTIDAVIGAPQKGTNADRLARGLPPLPPIKRDPTPVSEAKRGVPSSTPGQCTTGVSLCCKRTSKASLEGILVGLLGILGIHPDVTVGVTCSPLSIGGGRNSCTQKPVCCEKNWFNGAMATGCKSITL</sequence>
<evidence type="ECO:0000256" key="4">
    <source>
        <dbReference type="ARBA" id="ARBA00022525"/>
    </source>
</evidence>
<evidence type="ECO:0000256" key="2">
    <source>
        <dbReference type="ARBA" id="ARBA00010446"/>
    </source>
</evidence>
<feature type="chain" id="PRO_5044972512" description="Hydrophobin" evidence="7">
    <location>
        <begin position="21"/>
        <end position="142"/>
    </location>
</feature>
<comment type="subcellular location">
    <subcellularLocation>
        <location evidence="1 7">Secreted</location>
        <location evidence="1 7">Cell wall</location>
    </subcellularLocation>
</comment>
<organism evidence="9 10">
    <name type="scientific">Marasmiellus scandens</name>
    <dbReference type="NCBI Taxonomy" id="2682957"/>
    <lineage>
        <taxon>Eukaryota</taxon>
        <taxon>Fungi</taxon>
        <taxon>Dikarya</taxon>
        <taxon>Basidiomycota</taxon>
        <taxon>Agaricomycotina</taxon>
        <taxon>Agaricomycetes</taxon>
        <taxon>Agaricomycetidae</taxon>
        <taxon>Agaricales</taxon>
        <taxon>Marasmiineae</taxon>
        <taxon>Omphalotaceae</taxon>
        <taxon>Marasmiellus</taxon>
    </lineage>
</organism>
<keyword evidence="7" id="KW-0732">Signal</keyword>
<comment type="subunit">
    <text evidence="6">Self-assembles to form functional amyloid fibrils called rodlets. Self-assembly into fibrillar rodlets occurs spontaneously at hydrophobic:hydrophilic interfaces and the rodlets further associate laterally to form amphipathic monolayers.</text>
</comment>
<evidence type="ECO:0000256" key="5">
    <source>
        <dbReference type="ARBA" id="ARBA00023157"/>
    </source>
</evidence>
<evidence type="ECO:0000256" key="6">
    <source>
        <dbReference type="ARBA" id="ARBA00093546"/>
    </source>
</evidence>
<dbReference type="Proteomes" id="UP001498398">
    <property type="component" value="Unassembled WGS sequence"/>
</dbReference>
<dbReference type="CDD" id="cd23507">
    <property type="entry name" value="hydrophobin_I"/>
    <property type="match status" value="1"/>
</dbReference>
<proteinExistence type="inferred from homology"/>
<evidence type="ECO:0000256" key="7">
    <source>
        <dbReference type="RuleBase" id="RU365009"/>
    </source>
</evidence>
<reference evidence="9 10" key="1">
    <citation type="submission" date="2024-01" db="EMBL/GenBank/DDBJ databases">
        <title>A draft genome for the cacao thread blight pathogen Marasmiellus scandens.</title>
        <authorList>
            <person name="Baruah I.K."/>
            <person name="Leung J."/>
            <person name="Bukari Y."/>
            <person name="Amoako-Attah I."/>
            <person name="Meinhardt L.W."/>
            <person name="Bailey B.A."/>
            <person name="Cohen S.P."/>
        </authorList>
    </citation>
    <scope>NUCLEOTIDE SEQUENCE [LARGE SCALE GENOMIC DNA]</scope>
    <source>
        <strain evidence="9 10">GH-19</strain>
    </source>
</reference>
<evidence type="ECO:0000313" key="10">
    <source>
        <dbReference type="Proteomes" id="UP001498398"/>
    </source>
</evidence>
<evidence type="ECO:0000256" key="1">
    <source>
        <dbReference type="ARBA" id="ARBA00004191"/>
    </source>
</evidence>
<evidence type="ECO:0000313" key="9">
    <source>
        <dbReference type="EMBL" id="KAK7471913.1"/>
    </source>
</evidence>
<comment type="caution">
    <text evidence="9">The sequence shown here is derived from an EMBL/GenBank/DDBJ whole genome shotgun (WGS) entry which is preliminary data.</text>
</comment>
<feature type="signal peptide" evidence="7">
    <location>
        <begin position="1"/>
        <end position="20"/>
    </location>
</feature>
<dbReference type="Pfam" id="PF01185">
    <property type="entry name" value="Hydrophobin"/>
    <property type="match status" value="1"/>
</dbReference>
<evidence type="ECO:0000256" key="8">
    <source>
        <dbReference type="SAM" id="MobiDB-lite"/>
    </source>
</evidence>
<comment type="similarity">
    <text evidence="2 7">Belongs to the fungal hydrophobin family.</text>
</comment>
<keyword evidence="5 7" id="KW-1015">Disulfide bond</keyword>
<evidence type="ECO:0000256" key="3">
    <source>
        <dbReference type="ARBA" id="ARBA00022512"/>
    </source>
</evidence>
<dbReference type="InterPro" id="IPR001338">
    <property type="entry name" value="Class_I_Hydrophobin"/>
</dbReference>
<protein>
    <recommendedName>
        <fullName evidence="7">Hydrophobin</fullName>
    </recommendedName>
</protein>
<keyword evidence="10" id="KW-1185">Reference proteome</keyword>
<accession>A0ABR1K2W9</accession>
<keyword evidence="3 7" id="KW-0134">Cell wall</keyword>
<feature type="compositionally biased region" description="Basic and acidic residues" evidence="8">
    <location>
        <begin position="44"/>
        <end position="56"/>
    </location>
</feature>
<keyword evidence="4 7" id="KW-0964">Secreted</keyword>